<dbReference type="RefSeq" id="WP_229536683.1">
    <property type="nucleotide sequence ID" value="NZ_JAJHJB010000039.1"/>
</dbReference>
<feature type="domain" description="Glycosyl hydrolase family 32 N-terminal" evidence="5">
    <location>
        <begin position="36"/>
        <end position="309"/>
    </location>
</feature>
<dbReference type="CDD" id="cd08995">
    <property type="entry name" value="GH32_EcAec43-like"/>
    <property type="match status" value="1"/>
</dbReference>
<dbReference type="Pfam" id="PF16346">
    <property type="entry name" value="GH32_BT1760-like_C"/>
    <property type="match status" value="1"/>
</dbReference>
<evidence type="ECO:0000313" key="8">
    <source>
        <dbReference type="Proteomes" id="UP001165492"/>
    </source>
</evidence>
<dbReference type="Gene3D" id="2.60.120.560">
    <property type="entry name" value="Exo-inulinase, domain 1"/>
    <property type="match status" value="1"/>
</dbReference>
<comment type="similarity">
    <text evidence="1">Belongs to the glycosyl hydrolase 32 family.</text>
</comment>
<dbReference type="PANTHER" id="PTHR43101:SF1">
    <property type="entry name" value="BETA-FRUCTOSIDASE"/>
    <property type="match status" value="1"/>
</dbReference>
<keyword evidence="3" id="KW-0378">Hydrolase</keyword>
<dbReference type="InterPro" id="IPR013148">
    <property type="entry name" value="Glyco_hydro_32_N"/>
</dbReference>
<dbReference type="InterPro" id="IPR051214">
    <property type="entry name" value="GH32_Enzymes"/>
</dbReference>
<dbReference type="Pfam" id="PF00251">
    <property type="entry name" value="Glyco_hydro_32N"/>
    <property type="match status" value="1"/>
</dbReference>
<dbReference type="EC" id="3.2.1.26" evidence="2"/>
<evidence type="ECO:0000259" key="5">
    <source>
        <dbReference type="Pfam" id="PF00251"/>
    </source>
</evidence>
<reference evidence="7" key="1">
    <citation type="submission" date="2021-11" db="EMBL/GenBank/DDBJ databases">
        <title>Description of a new species Pelosinus isolated from the bottom sediments of Lake Baikal.</title>
        <authorList>
            <person name="Zakharyuk A."/>
        </authorList>
    </citation>
    <scope>NUCLEOTIDE SEQUENCE</scope>
    <source>
        <strain evidence="7">Bkl1</strain>
    </source>
</reference>
<dbReference type="Gene3D" id="2.115.10.20">
    <property type="entry name" value="Glycosyl hydrolase domain, family 43"/>
    <property type="match status" value="1"/>
</dbReference>
<keyword evidence="8" id="KW-1185">Reference proteome</keyword>
<organism evidence="7 8">
    <name type="scientific">Pelosinus baikalensis</name>
    <dbReference type="NCBI Taxonomy" id="2892015"/>
    <lineage>
        <taxon>Bacteria</taxon>
        <taxon>Bacillati</taxon>
        <taxon>Bacillota</taxon>
        <taxon>Negativicutes</taxon>
        <taxon>Selenomonadales</taxon>
        <taxon>Sporomusaceae</taxon>
        <taxon>Pelosinus</taxon>
    </lineage>
</organism>
<proteinExistence type="inferred from homology"/>
<protein>
    <recommendedName>
        <fullName evidence="2">beta-fructofuranosidase</fullName>
        <ecNumber evidence="2">3.2.1.26</ecNumber>
    </recommendedName>
</protein>
<evidence type="ECO:0000256" key="2">
    <source>
        <dbReference type="ARBA" id="ARBA00012758"/>
    </source>
</evidence>
<evidence type="ECO:0000313" key="7">
    <source>
        <dbReference type="EMBL" id="MCC5467733.1"/>
    </source>
</evidence>
<dbReference type="InterPro" id="IPR001362">
    <property type="entry name" value="Glyco_hydro_32"/>
</dbReference>
<evidence type="ECO:0000256" key="4">
    <source>
        <dbReference type="ARBA" id="ARBA00023295"/>
    </source>
</evidence>
<accession>A0ABS8HX47</accession>
<evidence type="ECO:0000256" key="1">
    <source>
        <dbReference type="ARBA" id="ARBA00009902"/>
    </source>
</evidence>
<feature type="domain" description="BT1760-like C-terminal" evidence="6">
    <location>
        <begin position="341"/>
        <end position="484"/>
    </location>
</feature>
<name>A0ABS8HX47_9FIRM</name>
<comment type="caution">
    <text evidence="7">The sequence shown here is derived from an EMBL/GenBank/DDBJ whole genome shotgun (WGS) entry which is preliminary data.</text>
</comment>
<dbReference type="InterPro" id="IPR032507">
    <property type="entry name" value="BT1760-like_C"/>
</dbReference>
<dbReference type="EMBL" id="JAJHJB010000039">
    <property type="protein sequence ID" value="MCC5467733.1"/>
    <property type="molecule type" value="Genomic_DNA"/>
</dbReference>
<keyword evidence="4" id="KW-0326">Glycosidase</keyword>
<dbReference type="Proteomes" id="UP001165492">
    <property type="component" value="Unassembled WGS sequence"/>
</dbReference>
<evidence type="ECO:0000259" key="6">
    <source>
        <dbReference type="Pfam" id="PF16346"/>
    </source>
</evidence>
<gene>
    <name evidence="7" type="ORF">LMF89_20570</name>
</gene>
<dbReference type="SUPFAM" id="SSF75005">
    <property type="entry name" value="Arabinanase/levansucrase/invertase"/>
    <property type="match status" value="1"/>
</dbReference>
<dbReference type="PANTHER" id="PTHR43101">
    <property type="entry name" value="BETA-FRUCTOSIDASE"/>
    <property type="match status" value="1"/>
</dbReference>
<dbReference type="SMART" id="SM00640">
    <property type="entry name" value="Glyco_32"/>
    <property type="match status" value="1"/>
</dbReference>
<dbReference type="InterPro" id="IPR023296">
    <property type="entry name" value="Glyco_hydro_beta-prop_sf"/>
</dbReference>
<sequence>MKKLISIFIALLSLFFGMSVTSAFYQLTIFPRTGYSWVGDPMPYYDGNKFQVFYLEDLRDGDVGFHPWSLFTTNNFYDYKNEGVVIRYSQNEFAQDSALGTGSVMQEKDGLYHAFYTGFNWRKVPKEAIMHAISKDLINWIKIPGDKFFASAKYLRNDFRDPYVFYNDDYKEYWMLITTRTKNDKGVIALYTSKDLKNWADNGVFFDNDMGNSANMECPTLIKYGEYWYLTFSDQWPNRVVHYRIAKDSKGPFTKPQLDFFDSNGFYAGKLVKDSQNLYLCGWTPTKGGHSDNNKTDWAGNLVVHQIKQRENGELYPTPVEQVVENLNNNIKLKPITQTETVTASNEKYTFSAKGYEVVTFPKIQGVNKITGKITKKSKEGMFGFMFNVGEYDIASLNIAFNPKSKEVKFFNVSTDKIATAKSELTVPLDVNDNESLNFTLLIDDSVAVLYINDKVALSTRMYALQNHQWGIFSINSDVTYEDLNLSKF</sequence>
<evidence type="ECO:0000256" key="3">
    <source>
        <dbReference type="ARBA" id="ARBA00022801"/>
    </source>
</evidence>